<keyword evidence="7" id="KW-0186">Copper</keyword>
<gene>
    <name evidence="12" type="ORF">SC09_Contig25orf00391</name>
</gene>
<evidence type="ECO:0000259" key="10">
    <source>
        <dbReference type="Pfam" id="PF07731"/>
    </source>
</evidence>
<dbReference type="Pfam" id="PF07731">
    <property type="entry name" value="Cu-oxidase_2"/>
    <property type="match status" value="1"/>
</dbReference>
<dbReference type="FunFam" id="2.60.40.420:FF:000081">
    <property type="entry name" value="Spore coat protein A"/>
    <property type="match status" value="1"/>
</dbReference>
<keyword evidence="5" id="KW-0479">Metal-binding</keyword>
<name>A0A0D1KWM1_BACIU</name>
<evidence type="ECO:0000256" key="6">
    <source>
        <dbReference type="ARBA" id="ARBA00023002"/>
    </source>
</evidence>
<dbReference type="Gene3D" id="2.60.40.420">
    <property type="entry name" value="Cupredoxins - blue copper proteins"/>
    <property type="match status" value="3"/>
</dbReference>
<evidence type="ECO:0000256" key="8">
    <source>
        <dbReference type="ARBA" id="ARBA00072552"/>
    </source>
</evidence>
<comment type="caution">
    <text evidence="12">The sequence shown here is derived from an EMBL/GenBank/DDBJ whole genome shotgun (WGS) entry which is preliminary data.</text>
</comment>
<dbReference type="Pfam" id="PF07732">
    <property type="entry name" value="Cu-oxidase_3"/>
    <property type="match status" value="2"/>
</dbReference>
<dbReference type="PATRIC" id="fig|1423.173.peg.2713"/>
<dbReference type="PANTHER" id="PTHR48267:SF1">
    <property type="entry name" value="BILIRUBIN OXIDASE"/>
    <property type="match status" value="1"/>
</dbReference>
<dbReference type="InterPro" id="IPR011707">
    <property type="entry name" value="Cu-oxidase-like_N"/>
</dbReference>
<dbReference type="CDD" id="cd13868">
    <property type="entry name" value="CuRO_2_CotA_like"/>
    <property type="match status" value="1"/>
</dbReference>
<reference evidence="12 13" key="1">
    <citation type="submission" date="2014-12" db="EMBL/GenBank/DDBJ databases">
        <title>Comparative genome analysis of Bacillus coagulans HM-08, Clostridium butyricum HM-68, Bacillus subtilis HM-66 and Bacillus licheniformis BL-09.</title>
        <authorList>
            <person name="Zhang H."/>
        </authorList>
    </citation>
    <scope>NUCLEOTIDE SEQUENCE [LARGE SCALE GENOMIC DNA]</scope>
    <source>
        <strain evidence="12 13">HM-66</strain>
    </source>
</reference>
<dbReference type="STRING" id="483913.AN935_03220"/>
<evidence type="ECO:0000256" key="1">
    <source>
        <dbReference type="ARBA" id="ARBA00000349"/>
    </source>
</evidence>
<feature type="domain" description="Plastocyanin-like" evidence="11">
    <location>
        <begin position="47"/>
        <end position="84"/>
    </location>
</feature>
<dbReference type="CDD" id="cd13844">
    <property type="entry name" value="CuRO_1_BOD_CotA_like"/>
    <property type="match status" value="1"/>
</dbReference>
<accession>A0A0D1KWM1</accession>
<evidence type="ECO:0000256" key="4">
    <source>
        <dbReference type="ARBA" id="ARBA00012297"/>
    </source>
</evidence>
<dbReference type="Pfam" id="PF00394">
    <property type="entry name" value="Cu-oxidase"/>
    <property type="match status" value="1"/>
</dbReference>
<evidence type="ECO:0000256" key="7">
    <source>
        <dbReference type="ARBA" id="ARBA00023008"/>
    </source>
</evidence>
<evidence type="ECO:0000313" key="13">
    <source>
        <dbReference type="Proteomes" id="UP000032247"/>
    </source>
</evidence>
<evidence type="ECO:0000256" key="5">
    <source>
        <dbReference type="ARBA" id="ARBA00022723"/>
    </source>
</evidence>
<evidence type="ECO:0000256" key="2">
    <source>
        <dbReference type="ARBA" id="ARBA00001973"/>
    </source>
</evidence>
<dbReference type="CDD" id="cd13891">
    <property type="entry name" value="CuRO_3_CotA_like"/>
    <property type="match status" value="1"/>
</dbReference>
<comment type="cofactor">
    <cofactor evidence="2">
        <name>Cu(2+)</name>
        <dbReference type="ChEBI" id="CHEBI:29036"/>
    </cofactor>
</comment>
<evidence type="ECO:0000313" key="12">
    <source>
        <dbReference type="EMBL" id="KIU10602.1"/>
    </source>
</evidence>
<dbReference type="PANTHER" id="PTHR48267">
    <property type="entry name" value="CUPREDOXIN SUPERFAMILY PROTEIN"/>
    <property type="match status" value="1"/>
</dbReference>
<dbReference type="GO" id="GO:0005507">
    <property type="term" value="F:copper ion binding"/>
    <property type="evidence" value="ECO:0007669"/>
    <property type="project" value="InterPro"/>
</dbReference>
<sequence length="515" mass="58742">MKMTLEKFVDALPIPDTLKPVQQSKEKTYYEVTMEECTHQLHRDLPPTRLWGYNGLFPGPTIEVKRNENVYVKWMNNLPSTHFLPIDHTIHHSDSQHEEPEVKTVVHLHGGVTPDDSDGYPEAWFSKDFEQTGPYFKREVYHYPNQQRGAILWYHDHAMALTRLNVYAGLVGAYIIHDPKEKRLKLPSDEYDVPLLITDRTINEDGSLFYPSAPENPSPSLPNPSIVPAFCGETILVNGKVWPYLEVEPRKYRFRVINASNTRTYNLSLDNGGEFIQIGSDGGLLPRSVKLNSFSLAPAERYDIIIDFTAYEGESIILANSAGCGGDVNPETDANIMQFRVTKPLAQKDESRKPKYLASYPSVQHERIQNIRTLKLAGTQDEYGRPVLLLNNKRWHDPVTEAPKVGTTEIWSIINPTRGTHPIHLHLVSFRVLDRRPFDIARYQESGELSYTGPAVPPPPSEKGWKDTIQAHAGEVLRIAATFGPYSGRYVWHCHILEHEDYDMMRPMDITDPHK</sequence>
<proteinExistence type="inferred from homology"/>
<dbReference type="Proteomes" id="UP000032247">
    <property type="component" value="Unassembled WGS sequence"/>
</dbReference>
<feature type="domain" description="Plastocyanin-like" evidence="11">
    <location>
        <begin position="103"/>
        <end position="180"/>
    </location>
</feature>
<dbReference type="InterPro" id="IPR011706">
    <property type="entry name" value="Cu-oxidase_C"/>
</dbReference>
<dbReference type="GO" id="GO:0052716">
    <property type="term" value="F:hydroquinone:oxygen oxidoreductase activity"/>
    <property type="evidence" value="ECO:0007669"/>
    <property type="project" value="UniProtKB-EC"/>
</dbReference>
<dbReference type="AlphaFoldDB" id="A0A0D1KWM1"/>
<dbReference type="SUPFAM" id="SSF49503">
    <property type="entry name" value="Cupredoxins"/>
    <property type="match status" value="3"/>
</dbReference>
<evidence type="ECO:0000259" key="9">
    <source>
        <dbReference type="Pfam" id="PF00394"/>
    </source>
</evidence>
<dbReference type="SMR" id="A0A0D1KWM1"/>
<comment type="similarity">
    <text evidence="3">Belongs to the multicopper oxidase family.</text>
</comment>
<dbReference type="InterPro" id="IPR001117">
    <property type="entry name" value="Cu-oxidase_2nd"/>
</dbReference>
<dbReference type="EMBL" id="JXBC01000004">
    <property type="protein sequence ID" value="KIU10602.1"/>
    <property type="molecule type" value="Genomic_DNA"/>
</dbReference>
<evidence type="ECO:0000256" key="3">
    <source>
        <dbReference type="ARBA" id="ARBA00010609"/>
    </source>
</evidence>
<feature type="domain" description="Plastocyanin-like" evidence="10">
    <location>
        <begin position="378"/>
        <end position="511"/>
    </location>
</feature>
<dbReference type="EC" id="1.10.3.2" evidence="4"/>
<feature type="domain" description="Plastocyanin-like" evidence="9">
    <location>
        <begin position="235"/>
        <end position="324"/>
    </location>
</feature>
<dbReference type="InterPro" id="IPR045087">
    <property type="entry name" value="Cu-oxidase_fam"/>
</dbReference>
<dbReference type="FunFam" id="2.60.40.420:FF:000087">
    <property type="entry name" value="Spore coat protein A"/>
    <property type="match status" value="1"/>
</dbReference>
<comment type="catalytic activity">
    <reaction evidence="1">
        <text>4 hydroquinone + O2 = 4 benzosemiquinone + 2 H2O</text>
        <dbReference type="Rhea" id="RHEA:11276"/>
        <dbReference type="ChEBI" id="CHEBI:15377"/>
        <dbReference type="ChEBI" id="CHEBI:15379"/>
        <dbReference type="ChEBI" id="CHEBI:17594"/>
        <dbReference type="ChEBI" id="CHEBI:17977"/>
        <dbReference type="EC" id="1.10.3.2"/>
    </reaction>
</comment>
<protein>
    <recommendedName>
        <fullName evidence="8">Laccase</fullName>
        <ecNumber evidence="4">1.10.3.2</ecNumber>
    </recommendedName>
</protein>
<organism evidence="12 13">
    <name type="scientific">Bacillus subtilis</name>
    <dbReference type="NCBI Taxonomy" id="1423"/>
    <lineage>
        <taxon>Bacteria</taxon>
        <taxon>Bacillati</taxon>
        <taxon>Bacillota</taxon>
        <taxon>Bacilli</taxon>
        <taxon>Bacillales</taxon>
        <taxon>Bacillaceae</taxon>
        <taxon>Bacillus</taxon>
    </lineage>
</organism>
<dbReference type="InterPro" id="IPR008972">
    <property type="entry name" value="Cupredoxin"/>
</dbReference>
<evidence type="ECO:0000259" key="11">
    <source>
        <dbReference type="Pfam" id="PF07732"/>
    </source>
</evidence>
<keyword evidence="6" id="KW-0560">Oxidoreductase</keyword>